<dbReference type="Proteomes" id="UP000182100">
    <property type="component" value="Unassembled WGS sequence"/>
</dbReference>
<proteinExistence type="predicted"/>
<feature type="compositionally biased region" description="Basic and acidic residues" evidence="1">
    <location>
        <begin position="27"/>
        <end position="39"/>
    </location>
</feature>
<evidence type="ECO:0000313" key="2">
    <source>
        <dbReference type="EMBL" id="SDD14343.1"/>
    </source>
</evidence>
<organism evidence="2 3">
    <name type="scientific">Streptomyces prasinopilosus</name>
    <dbReference type="NCBI Taxonomy" id="67344"/>
    <lineage>
        <taxon>Bacteria</taxon>
        <taxon>Bacillati</taxon>
        <taxon>Actinomycetota</taxon>
        <taxon>Actinomycetes</taxon>
        <taxon>Kitasatosporales</taxon>
        <taxon>Streptomycetaceae</taxon>
        <taxon>Streptomyces</taxon>
    </lineage>
</organism>
<evidence type="ECO:0000313" key="3">
    <source>
        <dbReference type="Proteomes" id="UP000182100"/>
    </source>
</evidence>
<reference evidence="3" key="1">
    <citation type="submission" date="2016-10" db="EMBL/GenBank/DDBJ databases">
        <authorList>
            <person name="Varghese N."/>
            <person name="Submissions S."/>
        </authorList>
    </citation>
    <scope>NUCLEOTIDE SEQUENCE [LARGE SCALE GENOMIC DNA]</scope>
    <source>
        <strain evidence="3">CGMCC 4.3504</strain>
    </source>
</reference>
<dbReference type="AlphaFoldDB" id="A0A1G6SC84"/>
<evidence type="ECO:0000256" key="1">
    <source>
        <dbReference type="SAM" id="MobiDB-lite"/>
    </source>
</evidence>
<accession>A0A1G6SC84</accession>
<protein>
    <submittedName>
        <fullName evidence="2">Uncharacterized protein</fullName>
    </submittedName>
</protein>
<dbReference type="EMBL" id="FMZK01000005">
    <property type="protein sequence ID" value="SDD14343.1"/>
    <property type="molecule type" value="Genomic_DNA"/>
</dbReference>
<sequence>MINAVGLGAGVPSAHHHEALTGAVGHAETEREKLLRAEPEPGQEGTPRDAAP</sequence>
<name>A0A1G6SC84_9ACTN</name>
<dbReference type="RefSeq" id="WP_175400271.1">
    <property type="nucleotide sequence ID" value="NZ_FMZK01000005.1"/>
</dbReference>
<gene>
    <name evidence="2" type="ORF">SAMN05216505_105273</name>
</gene>
<feature type="region of interest" description="Disordered" evidence="1">
    <location>
        <begin position="1"/>
        <end position="52"/>
    </location>
</feature>
<keyword evidence="3" id="KW-1185">Reference proteome</keyword>